<dbReference type="PATRIC" id="fig|1227465.4.peg.2068"/>
<sequence>MVATREPTECLRSRYHRLTGDDASTPIVIDCITNSLGRSEEDTETTKYAQDPGNLTSIGTKFAAVLDQHETDQLSVGLTNLSPLLVYTSPSDVFQFAHILVQKSIGTGWPVIATIDPSVHDASTVEQFVPLFEGVIETRRTDDEDQEFRIRKPERTEWETF</sequence>
<evidence type="ECO:0000313" key="1">
    <source>
        <dbReference type="EMBL" id="ELZ43029.1"/>
    </source>
</evidence>
<accession>M0E9G4</accession>
<reference evidence="1 2" key="1">
    <citation type="journal article" date="2014" name="PLoS Genet.">
        <title>Phylogenetically driven sequencing of extremely halophilic archaea reveals strategies for static and dynamic osmo-response.</title>
        <authorList>
            <person name="Becker E.A."/>
            <person name="Seitzer P.M."/>
            <person name="Tritt A."/>
            <person name="Larsen D."/>
            <person name="Krusor M."/>
            <person name="Yao A.I."/>
            <person name="Wu D."/>
            <person name="Madern D."/>
            <person name="Eisen J.A."/>
            <person name="Darling A.E."/>
            <person name="Facciotti M.T."/>
        </authorList>
    </citation>
    <scope>NUCLEOTIDE SEQUENCE [LARGE SCALE GENOMIC DNA]</scope>
    <source>
        <strain evidence="1 2">DSM 19288</strain>
    </source>
</reference>
<keyword evidence="2" id="KW-1185">Reference proteome</keyword>
<dbReference type="Pfam" id="PF24336">
    <property type="entry name" value="DUF7504"/>
    <property type="match status" value="1"/>
</dbReference>
<protein>
    <recommendedName>
        <fullName evidence="3">KaiC-like domain-containing protein</fullName>
    </recommendedName>
</protein>
<dbReference type="OrthoDB" id="109251at2157"/>
<dbReference type="AlphaFoldDB" id="M0E9G4"/>
<dbReference type="Proteomes" id="UP000011586">
    <property type="component" value="Unassembled WGS sequence"/>
</dbReference>
<comment type="caution">
    <text evidence="1">The sequence shown here is derived from an EMBL/GenBank/DDBJ whole genome shotgun (WGS) entry which is preliminary data.</text>
</comment>
<proteinExistence type="predicted"/>
<dbReference type="InterPro" id="IPR055927">
    <property type="entry name" value="DUF7504"/>
</dbReference>
<evidence type="ECO:0008006" key="3">
    <source>
        <dbReference type="Google" id="ProtNLM"/>
    </source>
</evidence>
<name>M0E9G4_9EURY</name>
<organism evidence="1 2">
    <name type="scientific">Halorubrum californiense DSM 19288</name>
    <dbReference type="NCBI Taxonomy" id="1227465"/>
    <lineage>
        <taxon>Archaea</taxon>
        <taxon>Methanobacteriati</taxon>
        <taxon>Methanobacteriota</taxon>
        <taxon>Stenosarchaea group</taxon>
        <taxon>Halobacteria</taxon>
        <taxon>Halobacteriales</taxon>
        <taxon>Haloferacaceae</taxon>
        <taxon>Halorubrum</taxon>
    </lineage>
</organism>
<gene>
    <name evidence="1" type="ORF">C463_10525</name>
</gene>
<evidence type="ECO:0000313" key="2">
    <source>
        <dbReference type="Proteomes" id="UP000011586"/>
    </source>
</evidence>
<dbReference type="EMBL" id="AOJK01000050">
    <property type="protein sequence ID" value="ELZ43029.1"/>
    <property type="molecule type" value="Genomic_DNA"/>
</dbReference>
<dbReference type="RefSeq" id="WP_008443443.1">
    <property type="nucleotide sequence ID" value="NZ_AOJK01000050.1"/>
</dbReference>